<organism evidence="2 3">
    <name type="scientific">Roseburia lenta</name>
    <dbReference type="NCBI Taxonomy" id="2763061"/>
    <lineage>
        <taxon>Bacteria</taxon>
        <taxon>Bacillati</taxon>
        <taxon>Bacillota</taxon>
        <taxon>Clostridia</taxon>
        <taxon>Lachnospirales</taxon>
        <taxon>Lachnospiraceae</taxon>
        <taxon>Roseburia</taxon>
    </lineage>
</organism>
<dbReference type="InterPro" id="IPR043128">
    <property type="entry name" value="Rev_trsase/Diguanyl_cyclase"/>
</dbReference>
<dbReference type="NCBIfam" id="TIGR00254">
    <property type="entry name" value="GGDEF"/>
    <property type="match status" value="1"/>
</dbReference>
<dbReference type="InterPro" id="IPR050469">
    <property type="entry name" value="Diguanylate_Cyclase"/>
</dbReference>
<gene>
    <name evidence="2" type="ORF">H8R94_07135</name>
</gene>
<dbReference type="SUPFAM" id="SSF48452">
    <property type="entry name" value="TPR-like"/>
    <property type="match status" value="1"/>
</dbReference>
<protein>
    <submittedName>
        <fullName evidence="2">GGDEF domain-containing protein</fullName>
    </submittedName>
</protein>
<dbReference type="InterPro" id="IPR029787">
    <property type="entry name" value="Nucleotide_cyclase"/>
</dbReference>
<dbReference type="Pfam" id="PF00990">
    <property type="entry name" value="GGDEF"/>
    <property type="match status" value="1"/>
</dbReference>
<dbReference type="EMBL" id="JACOPG010000002">
    <property type="protein sequence ID" value="MBC5686379.1"/>
    <property type="molecule type" value="Genomic_DNA"/>
</dbReference>
<evidence type="ECO:0000313" key="3">
    <source>
        <dbReference type="Proteomes" id="UP000643810"/>
    </source>
</evidence>
<proteinExistence type="predicted"/>
<name>A0ABR7GG13_9FIRM</name>
<feature type="domain" description="GGDEF" evidence="1">
    <location>
        <begin position="351"/>
        <end position="487"/>
    </location>
</feature>
<dbReference type="PROSITE" id="PS50887">
    <property type="entry name" value="GGDEF"/>
    <property type="match status" value="1"/>
</dbReference>
<dbReference type="PANTHER" id="PTHR45138:SF9">
    <property type="entry name" value="DIGUANYLATE CYCLASE DGCM-RELATED"/>
    <property type="match status" value="1"/>
</dbReference>
<dbReference type="CDD" id="cd01949">
    <property type="entry name" value="GGDEF"/>
    <property type="match status" value="1"/>
</dbReference>
<evidence type="ECO:0000313" key="2">
    <source>
        <dbReference type="EMBL" id="MBC5686379.1"/>
    </source>
</evidence>
<dbReference type="Gene3D" id="3.30.70.270">
    <property type="match status" value="1"/>
</dbReference>
<dbReference type="SUPFAM" id="SSF55073">
    <property type="entry name" value="Nucleotide cyclase"/>
    <property type="match status" value="1"/>
</dbReference>
<dbReference type="Proteomes" id="UP000643810">
    <property type="component" value="Unassembled WGS sequence"/>
</dbReference>
<accession>A0ABR7GG13</accession>
<dbReference type="InterPro" id="IPR011990">
    <property type="entry name" value="TPR-like_helical_dom_sf"/>
</dbReference>
<dbReference type="Gene3D" id="1.25.40.10">
    <property type="entry name" value="Tetratricopeptide repeat domain"/>
    <property type="match status" value="1"/>
</dbReference>
<reference evidence="2 3" key="1">
    <citation type="submission" date="2020-08" db="EMBL/GenBank/DDBJ databases">
        <title>Genome public.</title>
        <authorList>
            <person name="Liu C."/>
            <person name="Sun Q."/>
        </authorList>
    </citation>
    <scope>NUCLEOTIDE SEQUENCE [LARGE SCALE GENOMIC DNA]</scope>
    <source>
        <strain evidence="2 3">NSJ-9</strain>
    </source>
</reference>
<evidence type="ECO:0000259" key="1">
    <source>
        <dbReference type="PROSITE" id="PS50887"/>
    </source>
</evidence>
<dbReference type="RefSeq" id="WP_186854240.1">
    <property type="nucleotide sequence ID" value="NZ_JACOPG010000002.1"/>
</dbReference>
<dbReference type="InterPro" id="IPR000160">
    <property type="entry name" value="GGDEF_dom"/>
</dbReference>
<dbReference type="PANTHER" id="PTHR45138">
    <property type="entry name" value="REGULATORY COMPONENTS OF SENSORY TRANSDUCTION SYSTEM"/>
    <property type="match status" value="1"/>
</dbReference>
<dbReference type="SMART" id="SM00267">
    <property type="entry name" value="GGDEF"/>
    <property type="match status" value="1"/>
</dbReference>
<comment type="caution">
    <text evidence="2">The sequence shown here is derived from an EMBL/GenBank/DDBJ whole genome shotgun (WGS) entry which is preliminary data.</text>
</comment>
<sequence length="487" mass="56974">MKQDTEQLRQLAYDYLKDGRLEYERGNTDDSITLTEKAKNTFETIGDKEGCASSLNMLAVLLGATGNGSMAIDQLFQCIEIAQKYGYPIYEMMGYVNIGCEYQVIGAHEKALVYFNLAEEVIRKYHLDQDPNQKERVLGAYINMQDSYMSLKQYDMVEKFLILERPLIEYMPDEEWIRFDYDVMESRVNWVLGKKDLVYEKLDYLIKCATEYTAIGNYVQNFTELCQLLIDMQEYDKWKQVIEIMERYSTKANVLDLKLFVNEMWRKWYQTMDDMPSYTKKCMELTDLYNEKIEKDRYDKEAAYDVRVALENNERERKQAKKKSDTDQLTGVFNRYKLGEDLAGFCKKDLQRLCVGILDIDCFKEKNDTYGHLSGDDCLKDIASIIQDVVSKHSGKVYRYGGDEFLVVILNHENEAIKEIADQIRQKLMEKAIPNENSLAGVHVTLSQGYKNGKLSENKDFRTFFDEADKILYRVKRGGRDNYIVEE</sequence>
<keyword evidence="3" id="KW-1185">Reference proteome</keyword>